<protein>
    <submittedName>
        <fullName evidence="1">Uncharacterized protein</fullName>
    </submittedName>
</protein>
<proteinExistence type="predicted"/>
<evidence type="ECO:0000313" key="2">
    <source>
        <dbReference type="Proteomes" id="UP000663864"/>
    </source>
</evidence>
<accession>A0A815B8T7</accession>
<evidence type="ECO:0000313" key="1">
    <source>
        <dbReference type="EMBL" id="CAF1266904.1"/>
    </source>
</evidence>
<sequence>SYLKQVSSYLSDGFKNRHLTWNTTSEDQIQKPVIILAANSHFYDTLQASMHTINDYLKDYTVAIYDLQFSPTQLNMIKENCVRCIIIPFPFAQIDSVAPHIRSLGNFAWKPIVIQDAVRRFSSIIYGDTSIRYKTSNFDRLLIDNLIRVSSYLSDGFKNRHLTWNTTSEDQIQKPVIILAANLHFYDRLQASMHTVNDYLKDYTVAIYDLQFSPTQLNMIKENCVRCIIIPFPFAQIDSVAPHIRSLGNFAWKPIVIQDAVRRFGSIIYGDTSIRYKTSNFDRLLIDNLIRGFSCRELPGHYLPCFTLSGTFSWFNETFSTFDDVYIAEAGFLAVTDNFLSRLILKTWVTCALDSTCITPSYSRTQCKRVTGLTEKHRYDQSAMVTLLSFYFFPSPRQNGKSDPAPYDMYTSMQERIAEVRRFEGDKNYLTRRKKS</sequence>
<gene>
    <name evidence="1" type="ORF">ZHD862_LOCUS26203</name>
</gene>
<dbReference type="EMBL" id="CAJNOT010001943">
    <property type="protein sequence ID" value="CAF1266904.1"/>
    <property type="molecule type" value="Genomic_DNA"/>
</dbReference>
<reference evidence="1" key="1">
    <citation type="submission" date="2021-02" db="EMBL/GenBank/DDBJ databases">
        <authorList>
            <person name="Nowell W R."/>
        </authorList>
    </citation>
    <scope>NUCLEOTIDE SEQUENCE</scope>
</reference>
<feature type="non-terminal residue" evidence="1">
    <location>
        <position position="1"/>
    </location>
</feature>
<organism evidence="1 2">
    <name type="scientific">Rotaria sordida</name>
    <dbReference type="NCBI Taxonomy" id="392033"/>
    <lineage>
        <taxon>Eukaryota</taxon>
        <taxon>Metazoa</taxon>
        <taxon>Spiralia</taxon>
        <taxon>Gnathifera</taxon>
        <taxon>Rotifera</taxon>
        <taxon>Eurotatoria</taxon>
        <taxon>Bdelloidea</taxon>
        <taxon>Philodinida</taxon>
        <taxon>Philodinidae</taxon>
        <taxon>Rotaria</taxon>
    </lineage>
</organism>
<dbReference type="AlphaFoldDB" id="A0A815B8T7"/>
<dbReference type="PANTHER" id="PTHR31389:SF4">
    <property type="entry name" value="LD39211P"/>
    <property type="match status" value="1"/>
</dbReference>
<dbReference type="Proteomes" id="UP000663864">
    <property type="component" value="Unassembled WGS sequence"/>
</dbReference>
<comment type="caution">
    <text evidence="1">The sequence shown here is derived from an EMBL/GenBank/DDBJ whole genome shotgun (WGS) entry which is preliminary data.</text>
</comment>
<dbReference type="PANTHER" id="PTHR31389">
    <property type="entry name" value="LD39211P"/>
    <property type="match status" value="1"/>
</dbReference>
<name>A0A815B8T7_9BILA</name>